<feature type="repeat" description="ANK" evidence="3">
    <location>
        <begin position="42"/>
        <end position="74"/>
    </location>
</feature>
<organism evidence="4 5">
    <name type="scientific">Turnera subulata</name>
    <dbReference type="NCBI Taxonomy" id="218843"/>
    <lineage>
        <taxon>Eukaryota</taxon>
        <taxon>Viridiplantae</taxon>
        <taxon>Streptophyta</taxon>
        <taxon>Embryophyta</taxon>
        <taxon>Tracheophyta</taxon>
        <taxon>Spermatophyta</taxon>
        <taxon>Magnoliopsida</taxon>
        <taxon>eudicotyledons</taxon>
        <taxon>Gunneridae</taxon>
        <taxon>Pentapetalae</taxon>
        <taxon>rosids</taxon>
        <taxon>fabids</taxon>
        <taxon>Malpighiales</taxon>
        <taxon>Passifloraceae</taxon>
        <taxon>Turnera</taxon>
    </lineage>
</organism>
<dbReference type="InterPro" id="IPR002110">
    <property type="entry name" value="Ankyrin_rpt"/>
</dbReference>
<reference evidence="4" key="2">
    <citation type="journal article" date="2023" name="Plants (Basel)">
        <title>Annotation of the Turnera subulata (Passifloraceae) Draft Genome Reveals the S-Locus Evolved after the Divergence of Turneroideae from Passifloroideae in a Stepwise Manner.</title>
        <authorList>
            <person name="Henning P.M."/>
            <person name="Roalson E.H."/>
            <person name="Mir W."/>
            <person name="McCubbin A.G."/>
            <person name="Shore J.S."/>
        </authorList>
    </citation>
    <scope>NUCLEOTIDE SEQUENCE</scope>
    <source>
        <strain evidence="4">F60SS</strain>
    </source>
</reference>
<keyword evidence="5" id="KW-1185">Reference proteome</keyword>
<evidence type="ECO:0000256" key="3">
    <source>
        <dbReference type="PROSITE-ProRule" id="PRU00023"/>
    </source>
</evidence>
<dbReference type="EMBL" id="JAKUCV010000167">
    <property type="protein sequence ID" value="KAJ4850980.1"/>
    <property type="molecule type" value="Genomic_DNA"/>
</dbReference>
<dbReference type="PROSITE" id="PS50088">
    <property type="entry name" value="ANK_REPEAT"/>
    <property type="match status" value="2"/>
</dbReference>
<dbReference type="PROSITE" id="PS50297">
    <property type="entry name" value="ANK_REP_REGION"/>
    <property type="match status" value="1"/>
</dbReference>
<dbReference type="Proteomes" id="UP001141552">
    <property type="component" value="Unassembled WGS sequence"/>
</dbReference>
<dbReference type="Gene3D" id="1.25.40.20">
    <property type="entry name" value="Ankyrin repeat-containing domain"/>
    <property type="match status" value="1"/>
</dbReference>
<dbReference type="SUPFAM" id="SSF48403">
    <property type="entry name" value="Ankyrin repeat"/>
    <property type="match status" value="1"/>
</dbReference>
<dbReference type="OrthoDB" id="20872at2759"/>
<evidence type="ECO:0000256" key="1">
    <source>
        <dbReference type="ARBA" id="ARBA00022737"/>
    </source>
</evidence>
<gene>
    <name evidence="4" type="ORF">Tsubulata_047229</name>
</gene>
<evidence type="ECO:0000256" key="2">
    <source>
        <dbReference type="ARBA" id="ARBA00023043"/>
    </source>
</evidence>
<evidence type="ECO:0000313" key="5">
    <source>
        <dbReference type="Proteomes" id="UP001141552"/>
    </source>
</evidence>
<feature type="non-terminal residue" evidence="4">
    <location>
        <position position="1"/>
    </location>
</feature>
<dbReference type="PANTHER" id="PTHR24180:SF45">
    <property type="entry name" value="POLY [ADP-RIBOSE] POLYMERASE TANKYRASE"/>
    <property type="match status" value="1"/>
</dbReference>
<proteinExistence type="predicted"/>
<evidence type="ECO:0000313" key="4">
    <source>
        <dbReference type="EMBL" id="KAJ4850980.1"/>
    </source>
</evidence>
<sequence length="101" mass="10822">METQHQITPQLLFKAAEAGDASVFKSLPPEHLSKALSLRNDDERSLLHVAASSGHPEVVKILADADQSGSVVNSKDEEGWVPLHSASSIGNVEIVQILLSK</sequence>
<dbReference type="PANTHER" id="PTHR24180">
    <property type="entry name" value="CYCLIN-DEPENDENT KINASE INHIBITOR 2C-RELATED"/>
    <property type="match status" value="1"/>
</dbReference>
<reference evidence="4" key="1">
    <citation type="submission" date="2022-02" db="EMBL/GenBank/DDBJ databases">
        <authorList>
            <person name="Henning P.M."/>
            <person name="McCubbin A.G."/>
            <person name="Shore J.S."/>
        </authorList>
    </citation>
    <scope>NUCLEOTIDE SEQUENCE</scope>
    <source>
        <strain evidence="4">F60SS</strain>
        <tissue evidence="4">Leaves</tissue>
    </source>
</reference>
<feature type="repeat" description="ANK" evidence="3">
    <location>
        <begin position="78"/>
        <end position="101"/>
    </location>
</feature>
<name>A0A9Q0JSC6_9ROSI</name>
<dbReference type="InterPro" id="IPR051637">
    <property type="entry name" value="Ank_repeat_dom-contain_49"/>
</dbReference>
<protein>
    <submittedName>
        <fullName evidence="4">Uncharacterized protein</fullName>
    </submittedName>
</protein>
<dbReference type="AlphaFoldDB" id="A0A9Q0JSC6"/>
<comment type="caution">
    <text evidence="4">The sequence shown here is derived from an EMBL/GenBank/DDBJ whole genome shotgun (WGS) entry which is preliminary data.</text>
</comment>
<dbReference type="InterPro" id="IPR036770">
    <property type="entry name" value="Ankyrin_rpt-contain_sf"/>
</dbReference>
<keyword evidence="1" id="KW-0677">Repeat</keyword>
<dbReference type="Pfam" id="PF12796">
    <property type="entry name" value="Ank_2"/>
    <property type="match status" value="1"/>
</dbReference>
<keyword evidence="2 3" id="KW-0040">ANK repeat</keyword>
<accession>A0A9Q0JSC6</accession>